<keyword evidence="4 6" id="KW-1133">Transmembrane helix</keyword>
<reference evidence="9" key="1">
    <citation type="journal article" date="2019" name="Int. J. Syst. Evol. Microbiol.">
        <title>The Global Catalogue of Microorganisms (GCM) 10K type strain sequencing project: providing services to taxonomists for standard genome sequencing and annotation.</title>
        <authorList>
            <consortium name="The Broad Institute Genomics Platform"/>
            <consortium name="The Broad Institute Genome Sequencing Center for Infectious Disease"/>
            <person name="Wu L."/>
            <person name="Ma J."/>
        </authorList>
    </citation>
    <scope>NUCLEOTIDE SEQUENCE [LARGE SCALE GENOMIC DNA]</scope>
    <source>
        <strain evidence="9">JCM 16014</strain>
    </source>
</reference>
<evidence type="ECO:0000259" key="7">
    <source>
        <dbReference type="Pfam" id="PF13396"/>
    </source>
</evidence>
<feature type="transmembrane region" description="Helical" evidence="6">
    <location>
        <begin position="6"/>
        <end position="28"/>
    </location>
</feature>
<feature type="domain" description="Cardiolipin synthase N-terminal" evidence="7">
    <location>
        <begin position="20"/>
        <end position="62"/>
    </location>
</feature>
<dbReference type="Proteomes" id="UP001500751">
    <property type="component" value="Unassembled WGS sequence"/>
</dbReference>
<comment type="caution">
    <text evidence="8">The sequence shown here is derived from an EMBL/GenBank/DDBJ whole genome shotgun (WGS) entry which is preliminary data.</text>
</comment>
<comment type="subcellular location">
    <subcellularLocation>
        <location evidence="1">Cell membrane</location>
        <topology evidence="1">Multi-pass membrane protein</topology>
    </subcellularLocation>
</comment>
<evidence type="ECO:0000313" key="8">
    <source>
        <dbReference type="EMBL" id="GAA2042836.1"/>
    </source>
</evidence>
<gene>
    <name evidence="8" type="ORF">GCM10009839_52220</name>
</gene>
<name>A0ABP5GA65_9ACTN</name>
<evidence type="ECO:0000256" key="4">
    <source>
        <dbReference type="ARBA" id="ARBA00022989"/>
    </source>
</evidence>
<evidence type="ECO:0000256" key="2">
    <source>
        <dbReference type="ARBA" id="ARBA00022475"/>
    </source>
</evidence>
<protein>
    <recommendedName>
        <fullName evidence="7">Cardiolipin synthase N-terminal domain-containing protein</fullName>
    </recommendedName>
</protein>
<keyword evidence="3 6" id="KW-0812">Transmembrane</keyword>
<dbReference type="RefSeq" id="WP_344668288.1">
    <property type="nucleotide sequence ID" value="NZ_BAAAQN010000034.1"/>
</dbReference>
<evidence type="ECO:0000256" key="3">
    <source>
        <dbReference type="ARBA" id="ARBA00022692"/>
    </source>
</evidence>
<feature type="transmembrane region" description="Helical" evidence="6">
    <location>
        <begin position="40"/>
        <end position="60"/>
    </location>
</feature>
<evidence type="ECO:0000256" key="6">
    <source>
        <dbReference type="SAM" id="Phobius"/>
    </source>
</evidence>
<dbReference type="InterPro" id="IPR027379">
    <property type="entry name" value="CLS_N"/>
</dbReference>
<sequence length="65" mass="7192">MHSRTSWAAFAPIVLLAVAFVVYCLIDLARRPDTRHLPRWGWAVLCCAAVPLGAIAYLLVGRGER</sequence>
<keyword evidence="9" id="KW-1185">Reference proteome</keyword>
<keyword evidence="2" id="KW-1003">Cell membrane</keyword>
<evidence type="ECO:0000256" key="5">
    <source>
        <dbReference type="ARBA" id="ARBA00023136"/>
    </source>
</evidence>
<organism evidence="8 9">
    <name type="scientific">Catenulispora yoronensis</name>
    <dbReference type="NCBI Taxonomy" id="450799"/>
    <lineage>
        <taxon>Bacteria</taxon>
        <taxon>Bacillati</taxon>
        <taxon>Actinomycetota</taxon>
        <taxon>Actinomycetes</taxon>
        <taxon>Catenulisporales</taxon>
        <taxon>Catenulisporaceae</taxon>
        <taxon>Catenulispora</taxon>
    </lineage>
</organism>
<evidence type="ECO:0000256" key="1">
    <source>
        <dbReference type="ARBA" id="ARBA00004651"/>
    </source>
</evidence>
<keyword evidence="5 6" id="KW-0472">Membrane</keyword>
<proteinExistence type="predicted"/>
<dbReference type="Pfam" id="PF13396">
    <property type="entry name" value="PLDc_N"/>
    <property type="match status" value="1"/>
</dbReference>
<accession>A0ABP5GA65</accession>
<evidence type="ECO:0000313" key="9">
    <source>
        <dbReference type="Proteomes" id="UP001500751"/>
    </source>
</evidence>
<dbReference type="EMBL" id="BAAAQN010000034">
    <property type="protein sequence ID" value="GAA2042836.1"/>
    <property type="molecule type" value="Genomic_DNA"/>
</dbReference>